<evidence type="ECO:0000256" key="1">
    <source>
        <dbReference type="ARBA" id="ARBA00004141"/>
    </source>
</evidence>
<evidence type="ECO:0000259" key="7">
    <source>
        <dbReference type="PROSITE" id="PS50928"/>
    </source>
</evidence>
<comment type="similarity">
    <text evidence="6">Belongs to the binding-protein-dependent transport system permease family.</text>
</comment>
<keyword evidence="5" id="KW-0472">Membrane</keyword>
<dbReference type="EMBL" id="BA000039">
    <property type="protein sequence ID" value="BAC08622.1"/>
    <property type="molecule type" value="Genomic_DNA"/>
</dbReference>
<dbReference type="RefSeq" id="WP_011056912.1">
    <property type="nucleotide sequence ID" value="NC_004113.1"/>
</dbReference>
<dbReference type="PANTHER" id="PTHR30614">
    <property type="entry name" value="MEMBRANE COMPONENT OF AMINO ACID ABC TRANSPORTER"/>
    <property type="match status" value="1"/>
</dbReference>
<dbReference type="eggNOG" id="COG0765">
    <property type="taxonomic scope" value="Bacteria"/>
</dbReference>
<dbReference type="CDD" id="cd06261">
    <property type="entry name" value="TM_PBP2"/>
    <property type="match status" value="1"/>
</dbReference>
<dbReference type="Pfam" id="PF00528">
    <property type="entry name" value="BPD_transp_1"/>
    <property type="match status" value="1"/>
</dbReference>
<keyword evidence="9" id="KW-1185">Reference proteome</keyword>
<dbReference type="AlphaFoldDB" id="Q8DK01"/>
<dbReference type="InterPro" id="IPR043429">
    <property type="entry name" value="ArtM/GltK/GlnP/TcyL/YhdX-like"/>
</dbReference>
<dbReference type="GO" id="GO:0055085">
    <property type="term" value="P:transmembrane transport"/>
    <property type="evidence" value="ECO:0007669"/>
    <property type="project" value="InterPro"/>
</dbReference>
<dbReference type="PROSITE" id="PS50928">
    <property type="entry name" value="ABC_TM1"/>
    <property type="match status" value="1"/>
</dbReference>
<dbReference type="GO" id="GO:0005886">
    <property type="term" value="C:plasma membrane"/>
    <property type="evidence" value="ECO:0007669"/>
    <property type="project" value="UniProtKB-SubCell"/>
</dbReference>
<accession>Q8DK01</accession>
<evidence type="ECO:0000256" key="5">
    <source>
        <dbReference type="ARBA" id="ARBA00023136"/>
    </source>
</evidence>
<comment type="subcellular location">
    <subcellularLocation>
        <location evidence="6">Cell membrane</location>
        <topology evidence="6">Multi-pass membrane protein</topology>
    </subcellularLocation>
    <subcellularLocation>
        <location evidence="1">Membrane</location>
        <topology evidence="1">Multi-pass membrane protein</topology>
    </subcellularLocation>
</comment>
<feature type="domain" description="ABC transmembrane type-1" evidence="7">
    <location>
        <begin position="1"/>
        <end position="92"/>
    </location>
</feature>
<dbReference type="SUPFAM" id="SSF161098">
    <property type="entry name" value="MetI-like"/>
    <property type="match status" value="1"/>
</dbReference>
<evidence type="ECO:0000256" key="6">
    <source>
        <dbReference type="RuleBase" id="RU363032"/>
    </source>
</evidence>
<keyword evidence="6" id="KW-0813">Transport</keyword>
<dbReference type="Proteomes" id="UP000000440">
    <property type="component" value="Chromosome"/>
</dbReference>
<keyword evidence="4" id="KW-1133">Transmembrane helix</keyword>
<dbReference type="InterPro" id="IPR000515">
    <property type="entry name" value="MetI-like"/>
</dbReference>
<dbReference type="InterPro" id="IPR035906">
    <property type="entry name" value="MetI-like_sf"/>
</dbReference>
<name>Q8DK01_THEVB</name>
<reference evidence="8 9" key="1">
    <citation type="journal article" date="2002" name="DNA Res.">
        <title>Complete genome structure of the thermophilic cyanobacterium Thermosynechococcus elongatus BP-1.</title>
        <authorList>
            <person name="Nakamura Y."/>
            <person name="Kaneko T."/>
            <person name="Sato S."/>
            <person name="Ikeuchi M."/>
            <person name="Katoh H."/>
            <person name="Sasamoto S."/>
            <person name="Watanabe A."/>
            <person name="Iriguchi M."/>
            <person name="Kawashima K."/>
            <person name="Kimura T."/>
            <person name="Kishida Y."/>
            <person name="Kiyokawa C."/>
            <person name="Kohara M."/>
            <person name="Matsumoto M."/>
            <person name="Matsuno A."/>
            <person name="Nakazaki N."/>
            <person name="Shimpo S."/>
            <person name="Sugimoto M."/>
            <person name="Takeuchi C."/>
            <person name="Yamada M."/>
            <person name="Tabata S."/>
        </authorList>
    </citation>
    <scope>NUCLEOTIDE SEQUENCE [LARGE SCALE GENOMIC DNA]</scope>
    <source>
        <strain evidence="9">IAM M-273 / NIES-2133 / BP-1</strain>
    </source>
</reference>
<organism evidence="8 9">
    <name type="scientific">Thermosynechococcus vestitus (strain NIES-2133 / IAM M-273 / BP-1)</name>
    <dbReference type="NCBI Taxonomy" id="197221"/>
    <lineage>
        <taxon>Bacteria</taxon>
        <taxon>Bacillati</taxon>
        <taxon>Cyanobacteriota</taxon>
        <taxon>Cyanophyceae</taxon>
        <taxon>Acaryochloridales</taxon>
        <taxon>Thermosynechococcaceae</taxon>
        <taxon>Thermosynechococcus</taxon>
    </lineage>
</organism>
<gene>
    <name evidence="8" type="ordered locus">tsr1069</name>
</gene>
<dbReference type="EnsemblBacteria" id="BAC08622">
    <property type="protein sequence ID" value="BAC08622"/>
    <property type="gene ID" value="BAC08622"/>
</dbReference>
<evidence type="ECO:0000256" key="3">
    <source>
        <dbReference type="ARBA" id="ARBA00022970"/>
    </source>
</evidence>
<dbReference type="Gene3D" id="1.10.3720.10">
    <property type="entry name" value="MetI-like"/>
    <property type="match status" value="1"/>
</dbReference>
<dbReference type="GO" id="GO:0006865">
    <property type="term" value="P:amino acid transport"/>
    <property type="evidence" value="ECO:0007669"/>
    <property type="project" value="UniProtKB-KW"/>
</dbReference>
<dbReference type="STRING" id="197221.gene:10747663"/>
<evidence type="ECO:0000256" key="2">
    <source>
        <dbReference type="ARBA" id="ARBA00022692"/>
    </source>
</evidence>
<evidence type="ECO:0000313" key="9">
    <source>
        <dbReference type="Proteomes" id="UP000000440"/>
    </source>
</evidence>
<dbReference type="KEGG" id="tel:tsr1069"/>
<keyword evidence="3" id="KW-0029">Amino-acid transport</keyword>
<sequence>MNLATWVNAWTMGVTSLALNYGAYEVEVSRAGLQAVDVGQQEVALSLGVGQQRGFVRITLPQAIQILSLTLANDLIDMLKDWAIGSAIAGVD</sequence>
<protein>
    <submittedName>
        <fullName evidence="8">Amino acid ABC transporter permease protein</fullName>
    </submittedName>
</protein>
<evidence type="ECO:0000313" key="8">
    <source>
        <dbReference type="EMBL" id="BAC08622.1"/>
    </source>
</evidence>
<dbReference type="PANTHER" id="PTHR30614:SF0">
    <property type="entry name" value="L-CYSTINE TRANSPORT SYSTEM PERMEASE PROTEIN TCYL"/>
    <property type="match status" value="1"/>
</dbReference>
<evidence type="ECO:0000256" key="4">
    <source>
        <dbReference type="ARBA" id="ARBA00022989"/>
    </source>
</evidence>
<proteinExistence type="inferred from homology"/>
<keyword evidence="2" id="KW-0812">Transmembrane</keyword>